<comment type="similarity">
    <text evidence="2">Belongs to the ZC3H14 family.</text>
</comment>
<keyword evidence="13" id="KW-1185">Reference proteome</keyword>
<evidence type="ECO:0000256" key="3">
    <source>
        <dbReference type="ARBA" id="ARBA00015071"/>
    </source>
</evidence>
<evidence type="ECO:0000256" key="2">
    <source>
        <dbReference type="ARBA" id="ARBA00008423"/>
    </source>
</evidence>
<feature type="region of interest" description="Disordered" evidence="10">
    <location>
        <begin position="129"/>
        <end position="208"/>
    </location>
</feature>
<gene>
    <name evidence="12" type="ORF">PENTCL1PPCAC_2715</name>
</gene>
<organism evidence="12 13">
    <name type="scientific">Pristionchus entomophagus</name>
    <dbReference type="NCBI Taxonomy" id="358040"/>
    <lineage>
        <taxon>Eukaryota</taxon>
        <taxon>Metazoa</taxon>
        <taxon>Ecdysozoa</taxon>
        <taxon>Nematoda</taxon>
        <taxon>Chromadorea</taxon>
        <taxon>Rhabditida</taxon>
        <taxon>Rhabditina</taxon>
        <taxon>Diplogasteromorpha</taxon>
        <taxon>Diplogasteroidea</taxon>
        <taxon>Neodiplogasteridae</taxon>
        <taxon>Pristionchus</taxon>
    </lineage>
</organism>
<reference evidence="12" key="1">
    <citation type="submission" date="2023-10" db="EMBL/GenBank/DDBJ databases">
        <title>Genome assembly of Pristionchus species.</title>
        <authorList>
            <person name="Yoshida K."/>
            <person name="Sommer R.J."/>
        </authorList>
    </citation>
    <scope>NUCLEOTIDE SEQUENCE</scope>
    <source>
        <strain evidence="12">RS0144</strain>
    </source>
</reference>
<evidence type="ECO:0000256" key="9">
    <source>
        <dbReference type="PROSITE-ProRule" id="PRU00723"/>
    </source>
</evidence>
<proteinExistence type="inferred from homology"/>
<evidence type="ECO:0000256" key="10">
    <source>
        <dbReference type="SAM" id="MobiDB-lite"/>
    </source>
</evidence>
<evidence type="ECO:0000256" key="7">
    <source>
        <dbReference type="ARBA" id="ARBA00022833"/>
    </source>
</evidence>
<evidence type="ECO:0000256" key="6">
    <source>
        <dbReference type="ARBA" id="ARBA00022771"/>
    </source>
</evidence>
<evidence type="ECO:0000256" key="8">
    <source>
        <dbReference type="ARBA" id="ARBA00023242"/>
    </source>
</evidence>
<keyword evidence="4 9" id="KW-0479">Metal-binding</keyword>
<dbReference type="InterPro" id="IPR000571">
    <property type="entry name" value="Znf_CCCH"/>
</dbReference>
<name>A0AAV5SCD2_9BILA</name>
<dbReference type="Proteomes" id="UP001432027">
    <property type="component" value="Unassembled WGS sequence"/>
</dbReference>
<dbReference type="InterPro" id="IPR040366">
    <property type="entry name" value="Nab2/ZC3H14"/>
</dbReference>
<keyword evidence="8" id="KW-0539">Nucleus</keyword>
<dbReference type="GO" id="GO:0005737">
    <property type="term" value="C:cytoplasm"/>
    <property type="evidence" value="ECO:0007669"/>
    <property type="project" value="TreeGrafter"/>
</dbReference>
<keyword evidence="6 9" id="KW-0863">Zinc-finger</keyword>
<dbReference type="Gene3D" id="4.10.1000.30">
    <property type="match status" value="1"/>
</dbReference>
<feature type="zinc finger region" description="C3H1-type" evidence="9">
    <location>
        <begin position="299"/>
        <end position="324"/>
    </location>
</feature>
<keyword evidence="5" id="KW-0677">Repeat</keyword>
<evidence type="ECO:0000256" key="5">
    <source>
        <dbReference type="ARBA" id="ARBA00022737"/>
    </source>
</evidence>
<dbReference type="Gene3D" id="4.10.1000.40">
    <property type="match status" value="1"/>
</dbReference>
<dbReference type="Pfam" id="PF14608">
    <property type="entry name" value="zf-CCCH_2"/>
    <property type="match status" value="5"/>
</dbReference>
<evidence type="ECO:0000256" key="1">
    <source>
        <dbReference type="ARBA" id="ARBA00004123"/>
    </source>
</evidence>
<protein>
    <recommendedName>
        <fullName evidence="3">Zinc finger CCCH domain-containing protein 14</fullName>
    </recommendedName>
</protein>
<dbReference type="PANTHER" id="PTHR14738">
    <property type="entry name" value="ZINC FINGER CCCH DOMAIN-CONTAINING PROTEIN 14"/>
    <property type="match status" value="1"/>
</dbReference>
<feature type="compositionally biased region" description="Basic and acidic residues" evidence="10">
    <location>
        <begin position="129"/>
        <end position="147"/>
    </location>
</feature>
<comment type="caution">
    <text evidence="12">The sequence shown here is derived from an EMBL/GenBank/DDBJ whole genome shotgun (WGS) entry which is preliminary data.</text>
</comment>
<sequence>MVSSSVTRAVSPPPVSVQSKVVVKRQIKTQNDKAGAKGASSMFLRAMNAASVSAGYGGGAVGPVSRKRAAPSNAAAAGDEDEFANGDVEEEEEEEKEVEEIPRKKAVPATRRVVPVEKKEPRFIVTFNKKEEEEGNRKAVKRGARDEKEEEEEDGAVRVSSAPRKTITVSGEKRRREVSGGEEDEETKKKMSISVSPPLKHSSPTHWDGQITLNDDETSDEEAAIDAVLASTRASRVSSRGGEMERLPPTSQLSRGNSYYEPYDPSQPAVTAVVHVAPQTYVPTPLSHSMARAAAANPNKIQERCKFFPNCKEGDTCIYLHPATRHCTNFPRCSFGSRCMYTHPKCKFDAACNNPACPFTHTIQKKAVAVVAPRQTVSVVPVVAAAVAVAAPSAAPIEIAAVEEKKQKIEPDVPLVPAPLPSIRARPSSTLSASIPCRFAAGCTNPSCAYKHPKECRFGQNCSNSYCYFYHPPAGRPPTAAPAAAAAPFFASPSKLKWKAPAAA</sequence>
<dbReference type="EMBL" id="BTSX01000001">
    <property type="protein sequence ID" value="GMS80540.1"/>
    <property type="molecule type" value="Genomic_DNA"/>
</dbReference>
<feature type="domain" description="C3H1-type" evidence="11">
    <location>
        <begin position="299"/>
        <end position="324"/>
    </location>
</feature>
<dbReference type="SMART" id="SM00356">
    <property type="entry name" value="ZnF_C3H1"/>
    <property type="match status" value="3"/>
</dbReference>
<feature type="compositionally biased region" description="Acidic residues" evidence="10">
    <location>
        <begin position="78"/>
        <end position="98"/>
    </location>
</feature>
<evidence type="ECO:0000259" key="11">
    <source>
        <dbReference type="PROSITE" id="PS50103"/>
    </source>
</evidence>
<dbReference type="GO" id="GO:0005634">
    <property type="term" value="C:nucleus"/>
    <property type="evidence" value="ECO:0007669"/>
    <property type="project" value="UniProtKB-SubCell"/>
</dbReference>
<dbReference type="AlphaFoldDB" id="A0AAV5SCD2"/>
<keyword evidence="7 9" id="KW-0862">Zinc</keyword>
<accession>A0AAV5SCD2</accession>
<feature type="non-terminal residue" evidence="12">
    <location>
        <position position="504"/>
    </location>
</feature>
<dbReference type="PROSITE" id="PS50103">
    <property type="entry name" value="ZF_C3H1"/>
    <property type="match status" value="1"/>
</dbReference>
<feature type="region of interest" description="Disordered" evidence="10">
    <location>
        <begin position="57"/>
        <end position="103"/>
    </location>
</feature>
<dbReference type="GO" id="GO:0043488">
    <property type="term" value="P:regulation of mRNA stability"/>
    <property type="evidence" value="ECO:0007669"/>
    <property type="project" value="InterPro"/>
</dbReference>
<evidence type="ECO:0000313" key="13">
    <source>
        <dbReference type="Proteomes" id="UP001432027"/>
    </source>
</evidence>
<feature type="region of interest" description="Disordered" evidence="10">
    <location>
        <begin position="234"/>
        <end position="256"/>
    </location>
</feature>
<evidence type="ECO:0000256" key="4">
    <source>
        <dbReference type="ARBA" id="ARBA00022723"/>
    </source>
</evidence>
<dbReference type="PANTHER" id="PTHR14738:SF29">
    <property type="entry name" value="ZINC FINGER CCCH DOMAIN-CONTAINING PROTEIN 14"/>
    <property type="match status" value="1"/>
</dbReference>
<dbReference type="GO" id="GO:0008143">
    <property type="term" value="F:poly(A) binding"/>
    <property type="evidence" value="ECO:0007669"/>
    <property type="project" value="InterPro"/>
</dbReference>
<comment type="subcellular location">
    <subcellularLocation>
        <location evidence="1">Nucleus</location>
    </subcellularLocation>
</comment>
<dbReference type="GO" id="GO:0008270">
    <property type="term" value="F:zinc ion binding"/>
    <property type="evidence" value="ECO:0007669"/>
    <property type="project" value="UniProtKB-KW"/>
</dbReference>
<evidence type="ECO:0000313" key="12">
    <source>
        <dbReference type="EMBL" id="GMS80540.1"/>
    </source>
</evidence>